<organism evidence="2 3">
    <name type="scientific">Symbiodinium microadriaticum</name>
    <name type="common">Dinoflagellate</name>
    <name type="synonym">Zooxanthella microadriatica</name>
    <dbReference type="NCBI Taxonomy" id="2951"/>
    <lineage>
        <taxon>Eukaryota</taxon>
        <taxon>Sar</taxon>
        <taxon>Alveolata</taxon>
        <taxon>Dinophyceae</taxon>
        <taxon>Suessiales</taxon>
        <taxon>Symbiodiniaceae</taxon>
        <taxon>Symbiodinium</taxon>
    </lineage>
</organism>
<dbReference type="OrthoDB" id="200272at2759"/>
<gene>
    <name evidence="2" type="ORF">AK812_SmicGene15633</name>
</gene>
<evidence type="ECO:0000313" key="2">
    <source>
        <dbReference type="EMBL" id="OLQ01610.1"/>
    </source>
</evidence>
<comment type="caution">
    <text evidence="2">The sequence shown here is derived from an EMBL/GenBank/DDBJ whole genome shotgun (WGS) entry which is preliminary data.</text>
</comment>
<keyword evidence="3" id="KW-1185">Reference proteome</keyword>
<dbReference type="AlphaFoldDB" id="A0A1Q9E2G9"/>
<reference evidence="2 3" key="1">
    <citation type="submission" date="2016-02" db="EMBL/GenBank/DDBJ databases">
        <title>Genome analysis of coral dinoflagellate symbionts highlights evolutionary adaptations to a symbiotic lifestyle.</title>
        <authorList>
            <person name="Aranda M."/>
            <person name="Li Y."/>
            <person name="Liew Y.J."/>
            <person name="Baumgarten S."/>
            <person name="Simakov O."/>
            <person name="Wilson M."/>
            <person name="Piel J."/>
            <person name="Ashoor H."/>
            <person name="Bougouffa S."/>
            <person name="Bajic V.B."/>
            <person name="Ryu T."/>
            <person name="Ravasi T."/>
            <person name="Bayer T."/>
            <person name="Micklem G."/>
            <person name="Kim H."/>
            <person name="Bhak J."/>
            <person name="Lajeunesse T.C."/>
            <person name="Voolstra C.R."/>
        </authorList>
    </citation>
    <scope>NUCLEOTIDE SEQUENCE [LARGE SCALE GENOMIC DNA]</scope>
    <source>
        <strain evidence="2 3">CCMP2467</strain>
    </source>
</reference>
<name>A0A1Q9E2G9_SYMMI</name>
<dbReference type="Proteomes" id="UP000186817">
    <property type="component" value="Unassembled WGS sequence"/>
</dbReference>
<dbReference type="EMBL" id="LSRX01000286">
    <property type="protein sequence ID" value="OLQ01610.1"/>
    <property type="molecule type" value="Genomic_DNA"/>
</dbReference>
<evidence type="ECO:0000256" key="1">
    <source>
        <dbReference type="SAM" id="MobiDB-lite"/>
    </source>
</evidence>
<sequence length="163" mass="18629">MKVCGLPEQKAGWDQLNYGASRDTGVELPTHAGGEANGYWRPCQRVPKRGRWWEVAWKQIAEGRWASPEEDMTEGGAHQLATVLGPVEEEEAKVEEGTRADKKQGELQRRENYQPKVDPTGNEGDLVHPMEPSDDKTLVHWISHLYAARLNREKYRFSQELMM</sequence>
<proteinExistence type="predicted"/>
<feature type="compositionally biased region" description="Basic and acidic residues" evidence="1">
    <location>
        <begin position="94"/>
        <end position="113"/>
    </location>
</feature>
<protein>
    <submittedName>
        <fullName evidence="2">Uncharacterized protein</fullName>
    </submittedName>
</protein>
<evidence type="ECO:0000313" key="3">
    <source>
        <dbReference type="Proteomes" id="UP000186817"/>
    </source>
</evidence>
<feature type="region of interest" description="Disordered" evidence="1">
    <location>
        <begin position="89"/>
        <end position="128"/>
    </location>
</feature>
<accession>A0A1Q9E2G9</accession>